<name>A0ABX1HPQ2_9BACT</name>
<sequence>MSFRFPFFGRPVRFSPKLCLLFFIFCSRPALAQVYYLDLSKQLLDLPGRVVSVEQVVDGRPGRPASMGTIYKGLNDNPAPVLFRQSLETELTAWLGQQLPARPTDQPVLLCVRQLLVSETVTSSILADKPIAGAELALDVYAHRPDGYHFVRNVAAHSSKPGITINSDHALYVAQLMQQCLASLTAADLATAAQRPARSLAQALAAAPAARPAVLRAAAPRRGVYFSAAQFAANQPDTTSQLLLDTVRWSSVRASILDPNGPVLATTNRTARGYSRSVVSTPSGWQGTVQLKAKVRTATGDRVAARDVWGFSDGRQAYLRQANYYRLLGRQDAFYTFVGAAPLDLPAAHRQATGAPTSRMVHGGMRIDISDESGEPVTFALDLRTGQTARFPPHGQPAHADTAYIYVYRPPGGPPTAQPILLNDREVGQLRPGTFLELTWPHLGDVVRLSLNSPNGPTLLLGPSTTIANYVKLRPGAALTPWQVVPATQGEAEVDALEKPGK</sequence>
<proteinExistence type="predicted"/>
<accession>A0ABX1HPQ2</accession>
<evidence type="ECO:0000313" key="2">
    <source>
        <dbReference type="Proteomes" id="UP000717634"/>
    </source>
</evidence>
<comment type="caution">
    <text evidence="1">The sequence shown here is derived from an EMBL/GenBank/DDBJ whole genome shotgun (WGS) entry which is preliminary data.</text>
</comment>
<keyword evidence="2" id="KW-1185">Reference proteome</keyword>
<dbReference type="EMBL" id="JAAVTK010000013">
    <property type="protein sequence ID" value="NKI91031.1"/>
    <property type="molecule type" value="Genomic_DNA"/>
</dbReference>
<evidence type="ECO:0008006" key="3">
    <source>
        <dbReference type="Google" id="ProtNLM"/>
    </source>
</evidence>
<dbReference type="Proteomes" id="UP000717634">
    <property type="component" value="Unassembled WGS sequence"/>
</dbReference>
<dbReference type="RefSeq" id="WP_168674613.1">
    <property type="nucleotide sequence ID" value="NZ_JAAVTK010000013.1"/>
</dbReference>
<protein>
    <recommendedName>
        <fullName evidence="3">DUF4136 domain-containing protein</fullName>
    </recommendedName>
</protein>
<reference evidence="1 2" key="1">
    <citation type="submission" date="2020-03" db="EMBL/GenBank/DDBJ databases">
        <title>Genomic Encyclopedia of Type Strains, Phase IV (KMG-V): Genome sequencing to study the core and pangenomes of soil and plant-associated prokaryotes.</title>
        <authorList>
            <person name="Whitman W."/>
        </authorList>
    </citation>
    <scope>NUCLEOTIDE SEQUENCE [LARGE SCALE GENOMIC DNA]</scope>
    <source>
        <strain evidence="1 2">1B</strain>
    </source>
</reference>
<gene>
    <name evidence="1" type="ORF">HBN54_003643</name>
</gene>
<evidence type="ECO:0000313" key="1">
    <source>
        <dbReference type="EMBL" id="NKI91031.1"/>
    </source>
</evidence>
<organism evidence="1 2">
    <name type="scientific">Hymenobacter artigasi</name>
    <dbReference type="NCBI Taxonomy" id="2719616"/>
    <lineage>
        <taxon>Bacteria</taxon>
        <taxon>Pseudomonadati</taxon>
        <taxon>Bacteroidota</taxon>
        <taxon>Cytophagia</taxon>
        <taxon>Cytophagales</taxon>
        <taxon>Hymenobacteraceae</taxon>
        <taxon>Hymenobacter</taxon>
    </lineage>
</organism>